<dbReference type="Proteomes" id="UP000245728">
    <property type="component" value="Chromosome"/>
</dbReference>
<dbReference type="EMBL" id="CP029347">
    <property type="protein sequence ID" value="AWL13309.1"/>
    <property type="molecule type" value="Genomic_DNA"/>
</dbReference>
<protein>
    <recommendedName>
        <fullName evidence="3">Prephenate dehydrogenase</fullName>
    </recommendedName>
</protein>
<gene>
    <name evidence="1" type="ORF">HMF8227_02860</name>
</gene>
<evidence type="ECO:0000313" key="2">
    <source>
        <dbReference type="Proteomes" id="UP000245728"/>
    </source>
</evidence>
<proteinExistence type="predicted"/>
<evidence type="ECO:0000313" key="1">
    <source>
        <dbReference type="EMBL" id="AWL13309.1"/>
    </source>
</evidence>
<dbReference type="KEGG" id="salh:HMF8227_02860"/>
<name>A0A2S2E6S3_9ALTE</name>
<sequence length="107" mass="12369">MAKNMETLIEKIRENMQVIYRRALDADDKLAQLNKQGKGKFQQVFADDAGFEAKSKRFMPYVEELGKDVLALEQVEDQQQAEQQLAKVVSKMEQLFSTLSHFQESLK</sequence>
<keyword evidence="2" id="KW-1185">Reference proteome</keyword>
<organism evidence="1 2">
    <name type="scientific">Saliniradius amylolyticus</name>
    <dbReference type="NCBI Taxonomy" id="2183582"/>
    <lineage>
        <taxon>Bacteria</taxon>
        <taxon>Pseudomonadati</taxon>
        <taxon>Pseudomonadota</taxon>
        <taxon>Gammaproteobacteria</taxon>
        <taxon>Alteromonadales</taxon>
        <taxon>Alteromonadaceae</taxon>
        <taxon>Saliniradius</taxon>
    </lineage>
</organism>
<dbReference type="AlphaFoldDB" id="A0A2S2E6S3"/>
<evidence type="ECO:0008006" key="3">
    <source>
        <dbReference type="Google" id="ProtNLM"/>
    </source>
</evidence>
<reference evidence="1 2" key="1">
    <citation type="submission" date="2018-05" db="EMBL/GenBank/DDBJ databases">
        <title>Salinimonas sp. HMF8227 Genome sequencing and assembly.</title>
        <authorList>
            <person name="Kang H."/>
            <person name="Kang J."/>
            <person name="Cha I."/>
            <person name="Kim H."/>
            <person name="Joh K."/>
        </authorList>
    </citation>
    <scope>NUCLEOTIDE SEQUENCE [LARGE SCALE GENOMIC DNA]</scope>
    <source>
        <strain evidence="1 2">HMF8227</strain>
    </source>
</reference>
<accession>A0A2S2E6S3</accession>